<dbReference type="SUPFAM" id="SSF52058">
    <property type="entry name" value="L domain-like"/>
    <property type="match status" value="1"/>
</dbReference>
<dbReference type="GO" id="GO:0005524">
    <property type="term" value="F:ATP binding"/>
    <property type="evidence" value="ECO:0007669"/>
    <property type="project" value="UniProtKB-KW"/>
</dbReference>
<dbReference type="PANTHER" id="PTHR48056:SF81">
    <property type="entry name" value="RECEPTOR PROTEIN-TYROSINE KINASE CEPR1"/>
    <property type="match status" value="1"/>
</dbReference>
<evidence type="ECO:0000256" key="4">
    <source>
        <dbReference type="ARBA" id="ARBA00022840"/>
    </source>
</evidence>
<comment type="caution">
    <text evidence="5">The sequence shown here is derived from an EMBL/GenBank/DDBJ whole genome shotgun (WGS) entry which is preliminary data.</text>
</comment>
<keyword evidence="2" id="KW-0677">Repeat</keyword>
<name>A0A9W6ZEU4_9STRA</name>
<dbReference type="Pfam" id="PF00560">
    <property type="entry name" value="LRR_1"/>
    <property type="match status" value="1"/>
</dbReference>
<evidence type="ECO:0000256" key="1">
    <source>
        <dbReference type="ARBA" id="ARBA00022614"/>
    </source>
</evidence>
<accession>A0A9W6ZEU4</accession>
<organism evidence="5 6">
    <name type="scientific">Triparma laevis f. inornata</name>
    <dbReference type="NCBI Taxonomy" id="1714386"/>
    <lineage>
        <taxon>Eukaryota</taxon>
        <taxon>Sar</taxon>
        <taxon>Stramenopiles</taxon>
        <taxon>Ochrophyta</taxon>
        <taxon>Bolidophyceae</taxon>
        <taxon>Parmales</taxon>
        <taxon>Triparmaceae</taxon>
        <taxon>Triparma</taxon>
    </lineage>
</organism>
<dbReference type="Proteomes" id="UP001162640">
    <property type="component" value="Unassembled WGS sequence"/>
</dbReference>
<keyword evidence="3" id="KW-0547">Nucleotide-binding</keyword>
<proteinExistence type="predicted"/>
<dbReference type="EMBL" id="BLQM01000019">
    <property type="protein sequence ID" value="GMH51156.1"/>
    <property type="molecule type" value="Genomic_DNA"/>
</dbReference>
<gene>
    <name evidence="5" type="ORF">TL16_g00950</name>
</gene>
<keyword evidence="4" id="KW-0067">ATP-binding</keyword>
<protein>
    <submittedName>
        <fullName evidence="5">Uncharacterized protein</fullName>
    </submittedName>
</protein>
<evidence type="ECO:0000256" key="2">
    <source>
        <dbReference type="ARBA" id="ARBA00022737"/>
    </source>
</evidence>
<reference evidence="6" key="1">
    <citation type="journal article" date="2023" name="Commun. Biol.">
        <title>Genome analysis of Parmales, the sister group of diatoms, reveals the evolutionary specialization of diatoms from phago-mixotrophs to photoautotrophs.</title>
        <authorList>
            <person name="Ban H."/>
            <person name="Sato S."/>
            <person name="Yoshikawa S."/>
            <person name="Yamada K."/>
            <person name="Nakamura Y."/>
            <person name="Ichinomiya M."/>
            <person name="Sato N."/>
            <person name="Blanc-Mathieu R."/>
            <person name="Endo H."/>
            <person name="Kuwata A."/>
            <person name="Ogata H."/>
        </authorList>
    </citation>
    <scope>NUCLEOTIDE SEQUENCE [LARGE SCALE GENOMIC DNA]</scope>
</reference>
<dbReference type="GO" id="GO:0033612">
    <property type="term" value="F:receptor serine/threonine kinase binding"/>
    <property type="evidence" value="ECO:0007669"/>
    <property type="project" value="TreeGrafter"/>
</dbReference>
<dbReference type="InterPro" id="IPR001611">
    <property type="entry name" value="Leu-rich_rpt"/>
</dbReference>
<evidence type="ECO:0000313" key="6">
    <source>
        <dbReference type="Proteomes" id="UP001162640"/>
    </source>
</evidence>
<evidence type="ECO:0000313" key="5">
    <source>
        <dbReference type="EMBL" id="GMH51156.1"/>
    </source>
</evidence>
<dbReference type="AlphaFoldDB" id="A0A9W6ZEU4"/>
<dbReference type="InterPro" id="IPR032675">
    <property type="entry name" value="LRR_dom_sf"/>
</dbReference>
<keyword evidence="1" id="KW-0433">Leucine-rich repeat</keyword>
<dbReference type="PANTHER" id="PTHR48056">
    <property type="entry name" value="LRR RECEPTOR-LIKE SERINE/THREONINE-PROTEIN KINASE-RELATED"/>
    <property type="match status" value="1"/>
</dbReference>
<evidence type="ECO:0000256" key="3">
    <source>
        <dbReference type="ARBA" id="ARBA00022741"/>
    </source>
</evidence>
<dbReference type="InterPro" id="IPR050647">
    <property type="entry name" value="Plant_LRR-RLKs"/>
</dbReference>
<sequence>MFWYLNIATNNLSGEVPSLSSIPSLSDLEINDNDFSGPFLSLSTNPLLQFFLINNNRFSGQIPDFSATPLLQNLLAHNNDFSSTVFPALFDLNNITNIMLSGNVNLKGTLPAVFFSPSLLALVIEGCKLTGPLPTNITSPLESFYLAGNFFTSFIPSLPPTIIDVSLAYNQFSGSIPDSFFSNTPNLNSFDVRHNDIGGSIPTSLSYLTNLVDLKLDLNNFSGVISSDISTWPIFAANDTNNTILFGNLWACPLPDIVREHSDEDPGHAYSCAG</sequence>
<dbReference type="Gene3D" id="3.80.10.10">
    <property type="entry name" value="Ribonuclease Inhibitor"/>
    <property type="match status" value="1"/>
</dbReference>